<evidence type="ECO:0000256" key="1">
    <source>
        <dbReference type="ARBA" id="ARBA00006479"/>
    </source>
</evidence>
<proteinExistence type="inferred from homology"/>
<dbReference type="PANTHER" id="PTHR18964:SF149">
    <property type="entry name" value="BIFUNCTIONAL UDP-N-ACETYLGLUCOSAMINE 2-EPIMERASE_N-ACETYLMANNOSAMINE KINASE"/>
    <property type="match status" value="1"/>
</dbReference>
<dbReference type="GeneID" id="96999018"/>
<dbReference type="OrthoDB" id="9810372at2"/>
<dbReference type="Gene3D" id="3.30.420.40">
    <property type="match status" value="2"/>
</dbReference>
<evidence type="ECO:0008006" key="4">
    <source>
        <dbReference type="Google" id="ProtNLM"/>
    </source>
</evidence>
<evidence type="ECO:0000313" key="3">
    <source>
        <dbReference type="Proteomes" id="UP000004191"/>
    </source>
</evidence>
<organism evidence="2 3">
    <name type="scientific">Helcococcus kunzii ATCC 51366</name>
    <dbReference type="NCBI Taxonomy" id="883114"/>
    <lineage>
        <taxon>Bacteria</taxon>
        <taxon>Bacillati</taxon>
        <taxon>Bacillota</taxon>
        <taxon>Tissierellia</taxon>
        <taxon>Tissierellales</taxon>
        <taxon>Peptoniphilaceae</taxon>
        <taxon>Helcococcus</taxon>
    </lineage>
</organism>
<dbReference type="HOGENOM" id="CLU_036604_0_4_9"/>
<dbReference type="SUPFAM" id="SSF53067">
    <property type="entry name" value="Actin-like ATPase domain"/>
    <property type="match status" value="1"/>
</dbReference>
<dbReference type="EMBL" id="AGEI01000021">
    <property type="protein sequence ID" value="EHR34089.1"/>
    <property type="molecule type" value="Genomic_DNA"/>
</dbReference>
<dbReference type="RefSeq" id="WP_005398508.1">
    <property type="nucleotide sequence ID" value="NZ_JH601088.1"/>
</dbReference>
<protein>
    <recommendedName>
        <fullName evidence="4">ROK family protein (Putative glucokinase)</fullName>
    </recommendedName>
</protein>
<dbReference type="Proteomes" id="UP000004191">
    <property type="component" value="Unassembled WGS sequence"/>
</dbReference>
<dbReference type="Pfam" id="PF00480">
    <property type="entry name" value="ROK"/>
    <property type="match status" value="1"/>
</dbReference>
<evidence type="ECO:0000313" key="2">
    <source>
        <dbReference type="EMBL" id="EHR34089.1"/>
    </source>
</evidence>
<keyword evidence="3" id="KW-1185">Reference proteome</keyword>
<dbReference type="eggNOG" id="COG1940">
    <property type="taxonomic scope" value="Bacteria"/>
</dbReference>
<comment type="caution">
    <text evidence="2">The sequence shown here is derived from an EMBL/GenBank/DDBJ whole genome shotgun (WGS) entry which is preliminary data.</text>
</comment>
<name>H3NNW4_9FIRM</name>
<dbReference type="PANTHER" id="PTHR18964">
    <property type="entry name" value="ROK (REPRESSOR, ORF, KINASE) FAMILY"/>
    <property type="match status" value="1"/>
</dbReference>
<reference evidence="2 3" key="1">
    <citation type="submission" date="2012-01" db="EMBL/GenBank/DDBJ databases">
        <title>The Genome Sequence of Helcococcus kunzii ATCC 51366.</title>
        <authorList>
            <consortium name="The Broad Institute Genome Sequencing Platform"/>
            <person name="Earl A."/>
            <person name="Ward D."/>
            <person name="Feldgarden M."/>
            <person name="Gevers D."/>
            <person name="Huys G."/>
            <person name="Young S.K."/>
            <person name="Zeng Q."/>
            <person name="Gargeya S."/>
            <person name="Fitzgerald M."/>
            <person name="Haas B."/>
            <person name="Abouelleil A."/>
            <person name="Alvarado L."/>
            <person name="Arachchi H.M."/>
            <person name="Berlin A."/>
            <person name="Chapman S.B."/>
            <person name="Gearin G."/>
            <person name="Goldberg J."/>
            <person name="Griggs A."/>
            <person name="Gujja S."/>
            <person name="Hansen M."/>
            <person name="Heiman D."/>
            <person name="Howarth C."/>
            <person name="Larimer J."/>
            <person name="Lui A."/>
            <person name="MacDonald P.J.P."/>
            <person name="McCowen C."/>
            <person name="Montmayeur A."/>
            <person name="Murphy C."/>
            <person name="Neiman D."/>
            <person name="Pearson M."/>
            <person name="Priest M."/>
            <person name="Roberts A."/>
            <person name="Saif S."/>
            <person name="Shea T."/>
            <person name="Sisk P."/>
            <person name="Stolte C."/>
            <person name="Sykes S."/>
            <person name="Wortman J."/>
            <person name="Nusbaum C."/>
            <person name="Birren B."/>
        </authorList>
    </citation>
    <scope>NUCLEOTIDE SEQUENCE [LARGE SCALE GENOMIC DNA]</scope>
    <source>
        <strain evidence="2 3">ATCC 51366</strain>
    </source>
</reference>
<dbReference type="AlphaFoldDB" id="H3NNW4"/>
<dbReference type="InterPro" id="IPR000600">
    <property type="entry name" value="ROK"/>
</dbReference>
<accession>H3NNW4</accession>
<dbReference type="InterPro" id="IPR043129">
    <property type="entry name" value="ATPase_NBD"/>
</dbReference>
<gene>
    <name evidence="2" type="ORF">HMPREF9709_01025</name>
</gene>
<sequence length="299" mass="33293">MYSIGVDIGGTSARVALFDDELNLLDKSVTETADKEFEEIINEISNMINEIDKENKAKVVGMCSPGPLDKETGTIFDAPNLPKWSNKPFLKLFEEKTNRKVYLTNDANAAAMAQAITDDRDTIVFITVSTGLGGGIVYEGRLMEGKKVYAGEFGLMIIADDDRKHNQLYAGTWESLCSGTALSLEATKRYGKEISTKELFEKYNNNEEIAVEIIKLWTEHFSRGIANLLQTIEPEIFYLGGSVITKNQFLIPMIIEKTKDKVYEGLKDRIFIEVAKYGDDAGLVGAAKNGINNFERSQL</sequence>
<dbReference type="STRING" id="883114.HMPREF9709_01025"/>
<comment type="similarity">
    <text evidence="1">Belongs to the ROK (NagC/XylR) family.</text>
</comment>